<accession>A0ABX2D7G8</accession>
<evidence type="ECO:0000256" key="1">
    <source>
        <dbReference type="SAM" id="Phobius"/>
    </source>
</evidence>
<protein>
    <submittedName>
        <fullName evidence="2">Uncharacterized protein</fullName>
    </submittedName>
</protein>
<keyword evidence="1" id="KW-0472">Membrane</keyword>
<keyword evidence="1" id="KW-1133">Transmembrane helix</keyword>
<sequence length="61" mass="6893">MVVFFLGKWYCIFDGGRNSNADGVTIVPALCYEIRARQQSLIYIFLIAELLGVILVVVRLD</sequence>
<evidence type="ECO:0000313" key="2">
    <source>
        <dbReference type="EMBL" id="NQE38606.1"/>
    </source>
</evidence>
<dbReference type="Proteomes" id="UP000702425">
    <property type="component" value="Unassembled WGS sequence"/>
</dbReference>
<evidence type="ECO:0000313" key="3">
    <source>
        <dbReference type="Proteomes" id="UP000702425"/>
    </source>
</evidence>
<feature type="transmembrane region" description="Helical" evidence="1">
    <location>
        <begin position="41"/>
        <end position="60"/>
    </location>
</feature>
<keyword evidence="3" id="KW-1185">Reference proteome</keyword>
<gene>
    <name evidence="2" type="ORF">E5S67_06391</name>
</gene>
<proteinExistence type="predicted"/>
<organism evidence="2 3">
    <name type="scientific">Microcoleus asticus IPMA8</name>
    <dbReference type="NCBI Taxonomy" id="2563858"/>
    <lineage>
        <taxon>Bacteria</taxon>
        <taxon>Bacillati</taxon>
        <taxon>Cyanobacteriota</taxon>
        <taxon>Cyanophyceae</taxon>
        <taxon>Oscillatoriophycideae</taxon>
        <taxon>Oscillatoriales</taxon>
        <taxon>Microcoleaceae</taxon>
        <taxon>Microcoleus</taxon>
        <taxon>Microcoleus asticus</taxon>
    </lineage>
</organism>
<comment type="caution">
    <text evidence="2">The sequence shown here is derived from an EMBL/GenBank/DDBJ whole genome shotgun (WGS) entry which is preliminary data.</text>
</comment>
<reference evidence="2 3" key="1">
    <citation type="journal article" date="2020" name="Sci. Rep.">
        <title>A novel cyanobacterial geosmin producer, revising GeoA distribution and dispersion patterns in Bacteria.</title>
        <authorList>
            <person name="Churro C."/>
            <person name="Semedo-Aguiar A.P."/>
            <person name="Silva A.D."/>
            <person name="Pereira-Leal J.B."/>
            <person name="Leite R.B."/>
        </authorList>
    </citation>
    <scope>NUCLEOTIDE SEQUENCE [LARGE SCALE GENOMIC DNA]</scope>
    <source>
        <strain evidence="2 3">IPMA8</strain>
    </source>
</reference>
<dbReference type="EMBL" id="SRRZ01000274">
    <property type="protein sequence ID" value="NQE38606.1"/>
    <property type="molecule type" value="Genomic_DNA"/>
</dbReference>
<name>A0ABX2D7G8_9CYAN</name>
<keyword evidence="1" id="KW-0812">Transmembrane</keyword>